<reference evidence="3" key="1">
    <citation type="submission" date="2019-02" db="EMBL/GenBank/DDBJ databases">
        <title>Deep-cultivation of Planctomycetes and their phenomic and genomic characterization uncovers novel biology.</title>
        <authorList>
            <person name="Wiegand S."/>
            <person name="Jogler M."/>
            <person name="Boedeker C."/>
            <person name="Pinto D."/>
            <person name="Vollmers J."/>
            <person name="Rivas-Marin E."/>
            <person name="Kohn T."/>
            <person name="Peeters S.H."/>
            <person name="Heuer A."/>
            <person name="Rast P."/>
            <person name="Oberbeckmann S."/>
            <person name="Bunk B."/>
            <person name="Jeske O."/>
            <person name="Meyerdierks A."/>
            <person name="Storesund J.E."/>
            <person name="Kallscheuer N."/>
            <person name="Luecker S."/>
            <person name="Lage O.M."/>
            <person name="Pohl T."/>
            <person name="Merkel B.J."/>
            <person name="Hornburger P."/>
            <person name="Mueller R.-W."/>
            <person name="Bruemmer F."/>
            <person name="Labrenz M."/>
            <person name="Spormann A.M."/>
            <person name="Op den Camp H."/>
            <person name="Overmann J."/>
            <person name="Amann R."/>
            <person name="Jetten M.S.M."/>
            <person name="Mascher T."/>
            <person name="Medema M.H."/>
            <person name="Devos D.P."/>
            <person name="Kaster A.-K."/>
            <person name="Ovreas L."/>
            <person name="Rohde M."/>
            <person name="Galperin M.Y."/>
            <person name="Jogler C."/>
        </authorList>
    </citation>
    <scope>NUCLEOTIDE SEQUENCE [LARGE SCALE GENOMIC DNA]</scope>
    <source>
        <strain evidence="3">Pan97</strain>
    </source>
</reference>
<dbReference type="Gene3D" id="3.90.226.30">
    <property type="match status" value="1"/>
</dbReference>
<dbReference type="Pfam" id="PF09861">
    <property type="entry name" value="Lar_N"/>
    <property type="match status" value="1"/>
</dbReference>
<evidence type="ECO:0000313" key="3">
    <source>
        <dbReference type="Proteomes" id="UP000318626"/>
    </source>
</evidence>
<name>A0A518CCS4_9BACT</name>
<gene>
    <name evidence="2" type="ORF">Pan97_40890</name>
</gene>
<dbReference type="InterPro" id="IPR018657">
    <property type="entry name" value="LarA-like_N"/>
</dbReference>
<proteinExistence type="predicted"/>
<accession>A0A518CCS4</accession>
<evidence type="ECO:0000259" key="1">
    <source>
        <dbReference type="Pfam" id="PF09861"/>
    </source>
</evidence>
<dbReference type="AlphaFoldDB" id="A0A518CCS4"/>
<organism evidence="2 3">
    <name type="scientific">Bremerella volcania</name>
    <dbReference type="NCBI Taxonomy" id="2527984"/>
    <lineage>
        <taxon>Bacteria</taxon>
        <taxon>Pseudomonadati</taxon>
        <taxon>Planctomycetota</taxon>
        <taxon>Planctomycetia</taxon>
        <taxon>Pirellulales</taxon>
        <taxon>Pirellulaceae</taxon>
        <taxon>Bremerella</taxon>
    </lineage>
</organism>
<dbReference type="EMBL" id="CP036289">
    <property type="protein sequence ID" value="QDU77029.1"/>
    <property type="molecule type" value="Genomic_DNA"/>
</dbReference>
<keyword evidence="3" id="KW-1185">Reference proteome</keyword>
<dbReference type="OrthoDB" id="240996at2"/>
<dbReference type="KEGG" id="bvo:Pan97_40890"/>
<dbReference type="Proteomes" id="UP000318626">
    <property type="component" value="Chromosome"/>
</dbReference>
<protein>
    <recommendedName>
        <fullName evidence="1">LarA-like N-terminal domain-containing protein</fullName>
    </recommendedName>
</protein>
<sequence length="410" mass="44439">MPLSTPFGDNATSQCEIVDQHLLANLQSDALPASDLAETIATALSHPVGFPDLADASVPGDTILFAYGKEVTDVEDVARGVVRYAEQAKLTDRQFQFLLPAEVLAPVVESLKQVVAPLGDSAEVIVHQPHDQKANSFLTSTQENRAIILNRHLCDADVVVPVGVACSEGGFNAFGAFSSLYPTYSDIDSKKRWNSPLFVTRPQRRKRRIAEIEEIRQLLGIAVNCLLLPARGGGYSSAVYGEASQAEALSSKQLAEHWQPPLSSLAGAVIALVTGGQLGQSWENAAKALANVENLVRPGGAIILATEIRQRPGLAMAQMAESLEFTDFETLMRKSRSEDAAIALQFAKTLSQCKVYFRSALSEDILDQLDLIPVESDEECRKICEHYQDVVIVHDAQNMSLRLAESGLPS</sequence>
<dbReference type="RefSeq" id="WP_144975616.1">
    <property type="nucleotide sequence ID" value="NZ_CP036289.1"/>
</dbReference>
<dbReference type="GO" id="GO:0050043">
    <property type="term" value="F:lactate racemase activity"/>
    <property type="evidence" value="ECO:0007669"/>
    <property type="project" value="InterPro"/>
</dbReference>
<evidence type="ECO:0000313" key="2">
    <source>
        <dbReference type="EMBL" id="QDU77029.1"/>
    </source>
</evidence>
<dbReference type="InterPro" id="IPR043166">
    <property type="entry name" value="LarA-like_C"/>
</dbReference>
<dbReference type="Gene3D" id="3.40.50.11440">
    <property type="match status" value="1"/>
</dbReference>
<feature type="domain" description="LarA-like N-terminal" evidence="1">
    <location>
        <begin position="11"/>
        <end position="163"/>
    </location>
</feature>